<accession>A0A9P9ENK0</accession>
<dbReference type="InterPro" id="IPR052073">
    <property type="entry name" value="Amide_Lactam_Regulators"/>
</dbReference>
<organism evidence="9 10">
    <name type="scientific">Dactylonectria macrodidyma</name>
    <dbReference type="NCBI Taxonomy" id="307937"/>
    <lineage>
        <taxon>Eukaryota</taxon>
        <taxon>Fungi</taxon>
        <taxon>Dikarya</taxon>
        <taxon>Ascomycota</taxon>
        <taxon>Pezizomycotina</taxon>
        <taxon>Sordariomycetes</taxon>
        <taxon>Hypocreomycetidae</taxon>
        <taxon>Hypocreales</taxon>
        <taxon>Nectriaceae</taxon>
        <taxon>Dactylonectria</taxon>
    </lineage>
</organism>
<dbReference type="PANTHER" id="PTHR47171:SF1">
    <property type="entry name" value="ZN(II)2CYS6 TRANSCRIPTION FACTOR (EUROFUNG)"/>
    <property type="match status" value="1"/>
</dbReference>
<keyword evidence="5" id="KW-0804">Transcription</keyword>
<dbReference type="InterPro" id="IPR007219">
    <property type="entry name" value="XnlR_reg_dom"/>
</dbReference>
<keyword evidence="1" id="KW-0479">Metal-binding</keyword>
<keyword evidence="4" id="KW-0238">DNA-binding</keyword>
<dbReference type="InterPro" id="IPR036864">
    <property type="entry name" value="Zn2-C6_fun-type_DNA-bd_sf"/>
</dbReference>
<evidence type="ECO:0000313" key="10">
    <source>
        <dbReference type="Proteomes" id="UP000738349"/>
    </source>
</evidence>
<feature type="domain" description="Zn(2)-C6 fungal-type" evidence="8">
    <location>
        <begin position="21"/>
        <end position="52"/>
    </location>
</feature>
<dbReference type="GO" id="GO:0003677">
    <property type="term" value="F:DNA binding"/>
    <property type="evidence" value="ECO:0007669"/>
    <property type="project" value="UniProtKB-KW"/>
</dbReference>
<dbReference type="SMART" id="SM00906">
    <property type="entry name" value="Fungal_trans"/>
    <property type="match status" value="1"/>
</dbReference>
<evidence type="ECO:0000256" key="6">
    <source>
        <dbReference type="ARBA" id="ARBA00023242"/>
    </source>
</evidence>
<evidence type="ECO:0000256" key="1">
    <source>
        <dbReference type="ARBA" id="ARBA00022723"/>
    </source>
</evidence>
<keyword evidence="2" id="KW-0862">Zinc</keyword>
<gene>
    <name evidence="9" type="ORF">EDB81DRAFT_795770</name>
</gene>
<evidence type="ECO:0000256" key="2">
    <source>
        <dbReference type="ARBA" id="ARBA00022833"/>
    </source>
</evidence>
<dbReference type="SUPFAM" id="SSF57701">
    <property type="entry name" value="Zn2/Cys6 DNA-binding domain"/>
    <property type="match status" value="1"/>
</dbReference>
<keyword evidence="6" id="KW-0539">Nucleus</keyword>
<dbReference type="Pfam" id="PF04082">
    <property type="entry name" value="Fungal_trans"/>
    <property type="match status" value="1"/>
</dbReference>
<feature type="compositionally biased region" description="Polar residues" evidence="7">
    <location>
        <begin position="137"/>
        <end position="150"/>
    </location>
</feature>
<evidence type="ECO:0000256" key="4">
    <source>
        <dbReference type="ARBA" id="ARBA00023125"/>
    </source>
</evidence>
<dbReference type="PROSITE" id="PS50048">
    <property type="entry name" value="ZN2_CY6_FUNGAL_2"/>
    <property type="match status" value="1"/>
</dbReference>
<dbReference type="CDD" id="cd12148">
    <property type="entry name" value="fungal_TF_MHR"/>
    <property type="match status" value="1"/>
</dbReference>
<dbReference type="GO" id="GO:0006351">
    <property type="term" value="P:DNA-templated transcription"/>
    <property type="evidence" value="ECO:0007669"/>
    <property type="project" value="InterPro"/>
</dbReference>
<dbReference type="GO" id="GO:0000981">
    <property type="term" value="F:DNA-binding transcription factor activity, RNA polymerase II-specific"/>
    <property type="evidence" value="ECO:0007669"/>
    <property type="project" value="InterPro"/>
</dbReference>
<evidence type="ECO:0000313" key="9">
    <source>
        <dbReference type="EMBL" id="KAH7143482.1"/>
    </source>
</evidence>
<name>A0A9P9ENK0_9HYPO</name>
<sequence>MVDHSDRQSVASSPLRRARVACKACNARRVKCDAGESQPCWQCRMRRIDCELVESRRGRYSRRKLGTHDTRQTVQHASDIEVTGVDTLPDVTLTDATLPDTTRDNGIIEPGHGTRTGYLLTPSDRVEDHGEDDNTFLPETNQPNHTQQPQDGRHRPNLLDRSTEEPTALSYIIELTYRPEGGSSKALEVRHPIPASIADHTLNDGNPVYKQLSLDEALLMPSRDIADQLVYTFFDKMHPAYPVLDREAFSLAYLNGRASSLVLQTIFLLGFTVGSDELVHAAGFRDRTTARKTYYLRAKALYDADYESDRVLLVAVMLLLGFWWSGPDDQKDTCHWVGCATTLAQSLGFHRIVSQPAMSQRMKSLRRRIWWTIYMRDRHTSQAFGRPCRIRDEDCDVEPLSEEDLAFDLGYDQRVIPIQRDYHVSYVLEMSKLTIILGDILTAEFSPRRDSLEKFQTENLAQRIVQWEAGLPDRLQIKASERCSGASLWASLLQFNYQNCKILLFRPKAIDNLSSAQRERDIRARTAADTITRLAEDFLATDMISSALIHLVPALFSALSIHTIVICRTDSYQRQLAENKSRQCMLALSVIAKSWPVRIWISQSFVNLMKRLTGPDAVSSGPIVSVSSSIATSARNAVSIGPGNLPGVRNDHSQDIGSYISQSSFEQSSHCTCATGPQSGGIHAYGCLWKAADQFVHDSLWAGYLDSAMDVDFFLHNYIGPAQYTHLEGDGAAVESTNARS</sequence>
<proteinExistence type="predicted"/>
<evidence type="ECO:0000256" key="3">
    <source>
        <dbReference type="ARBA" id="ARBA00023015"/>
    </source>
</evidence>
<dbReference type="OrthoDB" id="5121955at2759"/>
<dbReference type="AlphaFoldDB" id="A0A9P9ENK0"/>
<evidence type="ECO:0000256" key="5">
    <source>
        <dbReference type="ARBA" id="ARBA00023163"/>
    </source>
</evidence>
<dbReference type="Proteomes" id="UP000738349">
    <property type="component" value="Unassembled WGS sequence"/>
</dbReference>
<keyword evidence="3" id="KW-0805">Transcription regulation</keyword>
<comment type="caution">
    <text evidence="9">The sequence shown here is derived from an EMBL/GenBank/DDBJ whole genome shotgun (WGS) entry which is preliminary data.</text>
</comment>
<feature type="region of interest" description="Disordered" evidence="7">
    <location>
        <begin position="96"/>
        <end position="163"/>
    </location>
</feature>
<dbReference type="EMBL" id="JAGMUV010000009">
    <property type="protein sequence ID" value="KAH7143482.1"/>
    <property type="molecule type" value="Genomic_DNA"/>
</dbReference>
<dbReference type="InterPro" id="IPR001138">
    <property type="entry name" value="Zn2Cys6_DnaBD"/>
</dbReference>
<dbReference type="GO" id="GO:0008270">
    <property type="term" value="F:zinc ion binding"/>
    <property type="evidence" value="ECO:0007669"/>
    <property type="project" value="InterPro"/>
</dbReference>
<reference evidence="9" key="1">
    <citation type="journal article" date="2021" name="Nat. Commun.">
        <title>Genetic determinants of endophytism in the Arabidopsis root mycobiome.</title>
        <authorList>
            <person name="Mesny F."/>
            <person name="Miyauchi S."/>
            <person name="Thiergart T."/>
            <person name="Pickel B."/>
            <person name="Atanasova L."/>
            <person name="Karlsson M."/>
            <person name="Huettel B."/>
            <person name="Barry K.W."/>
            <person name="Haridas S."/>
            <person name="Chen C."/>
            <person name="Bauer D."/>
            <person name="Andreopoulos W."/>
            <person name="Pangilinan J."/>
            <person name="LaButti K."/>
            <person name="Riley R."/>
            <person name="Lipzen A."/>
            <person name="Clum A."/>
            <person name="Drula E."/>
            <person name="Henrissat B."/>
            <person name="Kohler A."/>
            <person name="Grigoriev I.V."/>
            <person name="Martin F.M."/>
            <person name="Hacquard S."/>
        </authorList>
    </citation>
    <scope>NUCLEOTIDE SEQUENCE</scope>
    <source>
        <strain evidence="9">MPI-CAGE-AT-0147</strain>
    </source>
</reference>
<feature type="compositionally biased region" description="Basic and acidic residues" evidence="7">
    <location>
        <begin position="151"/>
        <end position="163"/>
    </location>
</feature>
<evidence type="ECO:0000259" key="8">
    <source>
        <dbReference type="PROSITE" id="PS50048"/>
    </source>
</evidence>
<dbReference type="Gene3D" id="4.10.240.10">
    <property type="entry name" value="Zn(2)-C6 fungal-type DNA-binding domain"/>
    <property type="match status" value="1"/>
</dbReference>
<keyword evidence="10" id="KW-1185">Reference proteome</keyword>
<dbReference type="PANTHER" id="PTHR47171">
    <property type="entry name" value="FARA-RELATED"/>
    <property type="match status" value="1"/>
</dbReference>
<dbReference type="SMART" id="SM00066">
    <property type="entry name" value="GAL4"/>
    <property type="match status" value="1"/>
</dbReference>
<dbReference type="Pfam" id="PF00172">
    <property type="entry name" value="Zn_clus"/>
    <property type="match status" value="1"/>
</dbReference>
<evidence type="ECO:0000256" key="7">
    <source>
        <dbReference type="SAM" id="MobiDB-lite"/>
    </source>
</evidence>
<protein>
    <submittedName>
        <fullName evidence="9">Fungal-specific transcription factor domain-containing protein</fullName>
    </submittedName>
</protein>